<sequence>MALVTAVKSRNPFGARQGKRGAYWEDVLKDLQAEGFFKDKKTPFLKTRTAELLHLHQNAEYLNEENPEKDSEPGGQIRARGRGQISSQNQSRHQQVGFRRLANKKNFSLTENSMSLLAGSLDAISYMKETAESDRSTRTATKRKAADTEHAQGAALREILLRGWVRRREMERILAEASDNGMNQEESGGRIALSSRRVNDWRARKRLSRTVSGEGILSPSDYEEPWSSQESQSLAPRTDASSLLSSTPLRQAVSSPITGSSNIQESHLPSTPVSNLRHSRRQLTPAELSHVFLHSTSSRAERQQESWDEILQCLRSQVTVEKEMIGLLREIKKEILNLRGRMRGHESAGLAD</sequence>
<dbReference type="Proteomes" id="UP000244722">
    <property type="component" value="Unassembled WGS sequence"/>
</dbReference>
<name>A0A2T6ZIN1_TUBBO</name>
<evidence type="ECO:0000313" key="2">
    <source>
        <dbReference type="EMBL" id="PUU75355.1"/>
    </source>
</evidence>
<comment type="caution">
    <text evidence="2">The sequence shown here is derived from an EMBL/GenBank/DDBJ whole genome shotgun (WGS) entry which is preliminary data.</text>
</comment>
<evidence type="ECO:0000313" key="3">
    <source>
        <dbReference type="Proteomes" id="UP000244722"/>
    </source>
</evidence>
<gene>
    <name evidence="2" type="ORF">B9Z19DRAFT_1067499</name>
</gene>
<organism evidence="2 3">
    <name type="scientific">Tuber borchii</name>
    <name type="common">White truffle</name>
    <dbReference type="NCBI Taxonomy" id="42251"/>
    <lineage>
        <taxon>Eukaryota</taxon>
        <taxon>Fungi</taxon>
        <taxon>Dikarya</taxon>
        <taxon>Ascomycota</taxon>
        <taxon>Pezizomycotina</taxon>
        <taxon>Pezizomycetes</taxon>
        <taxon>Pezizales</taxon>
        <taxon>Tuberaceae</taxon>
        <taxon>Tuber</taxon>
    </lineage>
</organism>
<feature type="compositionally biased region" description="Polar residues" evidence="1">
    <location>
        <begin position="226"/>
        <end position="276"/>
    </location>
</feature>
<reference evidence="2 3" key="1">
    <citation type="submission" date="2017-04" db="EMBL/GenBank/DDBJ databases">
        <title>Draft genome sequence of Tuber borchii Vittad., a whitish edible truffle.</title>
        <authorList>
            <consortium name="DOE Joint Genome Institute"/>
            <person name="Murat C."/>
            <person name="Kuo A."/>
            <person name="Barry K.W."/>
            <person name="Clum A."/>
            <person name="Dockter R.B."/>
            <person name="Fauchery L."/>
            <person name="Iotti M."/>
            <person name="Kohler A."/>
            <person name="Labutti K."/>
            <person name="Lindquist E.A."/>
            <person name="Lipzen A."/>
            <person name="Ohm R.A."/>
            <person name="Wang M."/>
            <person name="Grigoriev I.V."/>
            <person name="Zambonelli A."/>
            <person name="Martin F.M."/>
        </authorList>
    </citation>
    <scope>NUCLEOTIDE SEQUENCE [LARGE SCALE GENOMIC DNA]</scope>
    <source>
        <strain evidence="2 3">Tbo3840</strain>
    </source>
</reference>
<keyword evidence="3" id="KW-1185">Reference proteome</keyword>
<feature type="compositionally biased region" description="Low complexity" evidence="1">
    <location>
        <begin position="74"/>
        <end position="85"/>
    </location>
</feature>
<dbReference type="EMBL" id="NESQ01000236">
    <property type="protein sequence ID" value="PUU75355.1"/>
    <property type="molecule type" value="Genomic_DNA"/>
</dbReference>
<feature type="region of interest" description="Disordered" evidence="1">
    <location>
        <begin position="61"/>
        <end position="98"/>
    </location>
</feature>
<feature type="region of interest" description="Disordered" evidence="1">
    <location>
        <begin position="214"/>
        <end position="279"/>
    </location>
</feature>
<evidence type="ECO:0000256" key="1">
    <source>
        <dbReference type="SAM" id="MobiDB-lite"/>
    </source>
</evidence>
<feature type="region of interest" description="Disordered" evidence="1">
    <location>
        <begin position="130"/>
        <end position="151"/>
    </location>
</feature>
<protein>
    <submittedName>
        <fullName evidence="2">Uncharacterized protein</fullName>
    </submittedName>
</protein>
<dbReference type="AlphaFoldDB" id="A0A2T6ZIN1"/>
<dbReference type="OrthoDB" id="10651043at2759"/>
<accession>A0A2T6ZIN1</accession>
<proteinExistence type="predicted"/>